<dbReference type="InterPro" id="IPR003593">
    <property type="entry name" value="AAA+_ATPase"/>
</dbReference>
<dbReference type="GO" id="GO:0006508">
    <property type="term" value="P:proteolysis"/>
    <property type="evidence" value="ECO:0007669"/>
    <property type="project" value="InterPro"/>
</dbReference>
<dbReference type="GO" id="GO:0005524">
    <property type="term" value="F:ATP binding"/>
    <property type="evidence" value="ECO:0007669"/>
    <property type="project" value="UniProtKB-KW"/>
</dbReference>
<dbReference type="SMART" id="SM00382">
    <property type="entry name" value="AAA"/>
    <property type="match status" value="1"/>
</dbReference>
<evidence type="ECO:0000256" key="1">
    <source>
        <dbReference type="ARBA" id="ARBA00001947"/>
    </source>
</evidence>
<keyword evidence="7" id="KW-1133">Transmembrane helix</keyword>
<dbReference type="Gene3D" id="1.20.58.760">
    <property type="entry name" value="Peptidase M41"/>
    <property type="match status" value="1"/>
</dbReference>
<evidence type="ECO:0000313" key="9">
    <source>
        <dbReference type="EMBL" id="AYV84768.1"/>
    </source>
</evidence>
<dbReference type="SUPFAM" id="SSF140990">
    <property type="entry name" value="FtsH protease domain-like"/>
    <property type="match status" value="1"/>
</dbReference>
<keyword evidence="4" id="KW-0862">Zinc</keyword>
<dbReference type="Pfam" id="PF01434">
    <property type="entry name" value="Peptidase_M41"/>
    <property type="match status" value="1"/>
</dbReference>
<dbReference type="InterPro" id="IPR003960">
    <property type="entry name" value="ATPase_AAA_CS"/>
</dbReference>
<dbReference type="InterPro" id="IPR000642">
    <property type="entry name" value="Peptidase_M41"/>
</dbReference>
<keyword evidence="7" id="KW-0472">Membrane</keyword>
<dbReference type="GO" id="GO:0046872">
    <property type="term" value="F:metal ion binding"/>
    <property type="evidence" value="ECO:0007669"/>
    <property type="project" value="UniProtKB-KW"/>
</dbReference>
<gene>
    <name evidence="9" type="ORF">Hyperionvirus38_6</name>
</gene>
<reference evidence="9" key="1">
    <citation type="submission" date="2018-10" db="EMBL/GenBank/DDBJ databases">
        <title>Hidden diversity of soil giant viruses.</title>
        <authorList>
            <person name="Schulz F."/>
            <person name="Alteio L."/>
            <person name="Goudeau D."/>
            <person name="Ryan E.M."/>
            <person name="Malmstrom R.R."/>
            <person name="Blanchard J."/>
            <person name="Woyke T."/>
        </authorList>
    </citation>
    <scope>NUCLEOTIDE SEQUENCE</scope>
    <source>
        <strain evidence="9">HYV1</strain>
    </source>
</reference>
<dbReference type="InterPro" id="IPR027417">
    <property type="entry name" value="P-loop_NTPase"/>
</dbReference>
<feature type="transmembrane region" description="Helical" evidence="7">
    <location>
        <begin position="7"/>
        <end position="26"/>
    </location>
</feature>
<evidence type="ECO:0000256" key="3">
    <source>
        <dbReference type="ARBA" id="ARBA00022741"/>
    </source>
</evidence>
<dbReference type="EMBL" id="MK072420">
    <property type="protein sequence ID" value="AYV84768.1"/>
    <property type="molecule type" value="Genomic_DNA"/>
</dbReference>
<accession>A0A3G5ABY7</accession>
<keyword evidence="3" id="KW-0547">Nucleotide-binding</keyword>
<keyword evidence="7" id="KW-0812">Transmembrane</keyword>
<dbReference type="InterPro" id="IPR037219">
    <property type="entry name" value="Peptidase_M41-like"/>
</dbReference>
<dbReference type="FunFam" id="3.40.50.300:FF:002568">
    <property type="entry name" value="Cell division protein (FtsH)"/>
    <property type="match status" value="1"/>
</dbReference>
<dbReference type="Gene3D" id="3.40.50.300">
    <property type="entry name" value="P-loop containing nucleotide triphosphate hydrolases"/>
    <property type="match status" value="1"/>
</dbReference>
<sequence length="635" mass="69821">MSGRDRLKNIVFVVIVVYYFFEFFGYGRVTIPISVAEQLMREKAGAIREIYIDEGTNHAHLMLNWGSGNTVYVTKFSNHENFKNVLKDLTGEFYGGIIIRYKAGASVTDLVYNIFFGWMGVELVFSLLKIVMPSGFKGGDGDRGSSDGSDDSDGILGISLGGPKISGFYSVVKNSKVKFGDVIGLGNVKEDLAEFVRFMRYEKMFKNNGCELPRGLLFVGPPGVGKTHVAKAFASEAGGMFISTTGSSFNEIYMGIGSKRVRELFKFARANRPCVVFIDEIDAIGSRSSGYDRGELNRTINALLAELDGMNDTTGVMVIGATNLPQMLDPALTRSGRFDKKIVFDPPNFDERVLLFKLYLDKVKQDQSFVGGKEGNVKFLAQRTARLTGADIKNVCNQAILNHMKGYVEKVRAEGKYLENGGADGGCTLKDLTDAIDDIGIGMVKRERAMSEKEKIQVAYHEVGHTLVSCLIKCAGGVPLKVSIIPRGGALGFTQPEDTDNKLMFKKELLGNICVTLGGRCAEAIKFDDITSGASDDLKKVSEMAHSYFSEYCFGDSLCVTVTKLQSNIYKSHVNELVSHLINACYEFTLATLRKEVDLLEIISVKLLEKETLSRSDLLELIPAEKLASVEVKIS</sequence>
<keyword evidence="2" id="KW-0479">Metal-binding</keyword>
<evidence type="ECO:0000256" key="5">
    <source>
        <dbReference type="ARBA" id="ARBA00022840"/>
    </source>
</evidence>
<dbReference type="GO" id="GO:0016887">
    <property type="term" value="F:ATP hydrolysis activity"/>
    <property type="evidence" value="ECO:0007669"/>
    <property type="project" value="InterPro"/>
</dbReference>
<feature type="domain" description="AAA+ ATPase" evidence="8">
    <location>
        <begin position="212"/>
        <end position="348"/>
    </location>
</feature>
<proteinExistence type="predicted"/>
<comment type="cofactor">
    <cofactor evidence="1">
        <name>Zn(2+)</name>
        <dbReference type="ChEBI" id="CHEBI:29105"/>
    </cofactor>
</comment>
<dbReference type="SUPFAM" id="SSF52540">
    <property type="entry name" value="P-loop containing nucleoside triphosphate hydrolases"/>
    <property type="match status" value="1"/>
</dbReference>
<keyword evidence="6" id="KW-0645">Protease</keyword>
<protein>
    <submittedName>
        <fullName evidence="9">AFG3-like protein 1 isoform X2</fullName>
    </submittedName>
</protein>
<dbReference type="InterPro" id="IPR050928">
    <property type="entry name" value="ATP-dep_Zn_Metalloprotease"/>
</dbReference>
<organism evidence="9">
    <name type="scientific">Hyperionvirus sp</name>
    <dbReference type="NCBI Taxonomy" id="2487770"/>
    <lineage>
        <taxon>Viruses</taxon>
        <taxon>Varidnaviria</taxon>
        <taxon>Bamfordvirae</taxon>
        <taxon>Nucleocytoviricota</taxon>
        <taxon>Megaviricetes</taxon>
        <taxon>Imitervirales</taxon>
        <taxon>Mimiviridae</taxon>
        <taxon>Klosneuvirinae</taxon>
    </lineage>
</organism>
<keyword evidence="6" id="KW-0378">Hydrolase</keyword>
<dbReference type="Pfam" id="PF00004">
    <property type="entry name" value="AAA"/>
    <property type="match status" value="1"/>
</dbReference>
<dbReference type="GO" id="GO:0004176">
    <property type="term" value="F:ATP-dependent peptidase activity"/>
    <property type="evidence" value="ECO:0007669"/>
    <property type="project" value="InterPro"/>
</dbReference>
<dbReference type="PANTHER" id="PTHR43655">
    <property type="entry name" value="ATP-DEPENDENT PROTEASE"/>
    <property type="match status" value="1"/>
</dbReference>
<evidence type="ECO:0000256" key="6">
    <source>
        <dbReference type="ARBA" id="ARBA00023049"/>
    </source>
</evidence>
<evidence type="ECO:0000259" key="8">
    <source>
        <dbReference type="SMART" id="SM00382"/>
    </source>
</evidence>
<evidence type="ECO:0000256" key="4">
    <source>
        <dbReference type="ARBA" id="ARBA00022833"/>
    </source>
</evidence>
<keyword evidence="5" id="KW-0067">ATP-binding</keyword>
<dbReference type="Gene3D" id="1.10.8.60">
    <property type="match status" value="1"/>
</dbReference>
<name>A0A3G5ABY7_9VIRU</name>
<dbReference type="PROSITE" id="PS00674">
    <property type="entry name" value="AAA"/>
    <property type="match status" value="1"/>
</dbReference>
<keyword evidence="6" id="KW-0482">Metalloprotease</keyword>
<evidence type="ECO:0000256" key="7">
    <source>
        <dbReference type="SAM" id="Phobius"/>
    </source>
</evidence>
<evidence type="ECO:0000256" key="2">
    <source>
        <dbReference type="ARBA" id="ARBA00022723"/>
    </source>
</evidence>
<dbReference type="InterPro" id="IPR003959">
    <property type="entry name" value="ATPase_AAA_core"/>
</dbReference>
<dbReference type="GO" id="GO:0004222">
    <property type="term" value="F:metalloendopeptidase activity"/>
    <property type="evidence" value="ECO:0007669"/>
    <property type="project" value="InterPro"/>
</dbReference>
<dbReference type="PANTHER" id="PTHR43655:SF2">
    <property type="entry name" value="AFG3 LIKE MATRIX AAA PEPTIDASE SUBUNIT 2, ISOFORM A"/>
    <property type="match status" value="1"/>
</dbReference>